<feature type="coiled-coil region" evidence="9">
    <location>
        <begin position="235"/>
        <end position="293"/>
    </location>
</feature>
<dbReference type="PRINTS" id="PR00344">
    <property type="entry name" value="BCTRLSENSOR"/>
</dbReference>
<comment type="catalytic activity">
    <reaction evidence="1">
        <text>ATP + protein L-histidine = ADP + protein N-phospho-L-histidine.</text>
        <dbReference type="EC" id="2.7.13.3"/>
    </reaction>
</comment>
<evidence type="ECO:0000256" key="6">
    <source>
        <dbReference type="ARBA" id="ARBA00022777"/>
    </source>
</evidence>
<dbReference type="PANTHER" id="PTHR43065">
    <property type="entry name" value="SENSOR HISTIDINE KINASE"/>
    <property type="match status" value="1"/>
</dbReference>
<dbReference type="NCBIfam" id="TIGR00229">
    <property type="entry name" value="sensory_box"/>
    <property type="match status" value="1"/>
</dbReference>
<keyword evidence="9" id="KW-0175">Coiled coil</keyword>
<evidence type="ECO:0000256" key="2">
    <source>
        <dbReference type="ARBA" id="ARBA00012438"/>
    </source>
</evidence>
<dbReference type="SMART" id="SM00387">
    <property type="entry name" value="HATPase_c"/>
    <property type="match status" value="1"/>
</dbReference>
<dbReference type="SUPFAM" id="SSF47384">
    <property type="entry name" value="Homodimeric domain of signal transducing histidine kinase"/>
    <property type="match status" value="1"/>
</dbReference>
<keyword evidence="3" id="KW-0597">Phosphoprotein</keyword>
<dbReference type="Proteomes" id="UP000609323">
    <property type="component" value="Unassembled WGS sequence"/>
</dbReference>
<dbReference type="InterPro" id="IPR003661">
    <property type="entry name" value="HisK_dim/P_dom"/>
</dbReference>
<dbReference type="Gene3D" id="1.10.287.130">
    <property type="match status" value="1"/>
</dbReference>
<evidence type="ECO:0000313" key="12">
    <source>
        <dbReference type="EMBL" id="GGA38095.1"/>
    </source>
</evidence>
<dbReference type="Gene3D" id="3.30.450.20">
    <property type="entry name" value="PAS domain"/>
    <property type="match status" value="1"/>
</dbReference>
<sequence>MLSDIEETLLQPVELFVSAQLKKNKYENVLQHLDNGIILFNCEGQITFANSLIASLLRLQPQEMIGCTIRQLLTPSHLRRSEWKWLFQVYREIMHKHKTRFEIRDDYGKYWMVSVTYTEDLDGDLLISFKDISDYKQIEQTASHNDKLAILGKISAAIAHEIRNPLTAIRGFIQLLRPHLLQLGKDEYARIILMEIDRTNDIIHEFLNSSKPSSPSTPEKAVLRVTSLLRQTVLLTESEALMKDCEISLQSEQEEMMISIDAKQIKQVFLNLIKNAMDAIEEIEGRKGEIQIQAKSEGANAVISIRDNGSGMEQARLKRLSDPFFTTKEKGTGLGLSESYRIIQNHGGSIKVESSIGVGTTFIISLPLAN</sequence>
<proteinExistence type="predicted"/>
<feature type="domain" description="Histidine kinase" evidence="10">
    <location>
        <begin position="157"/>
        <end position="370"/>
    </location>
</feature>
<protein>
    <recommendedName>
        <fullName evidence="2">histidine kinase</fullName>
        <ecNumber evidence="2">2.7.13.3</ecNumber>
    </recommendedName>
</protein>
<dbReference type="Pfam" id="PF02518">
    <property type="entry name" value="HATPase_c"/>
    <property type="match status" value="1"/>
</dbReference>
<dbReference type="CDD" id="cd00130">
    <property type="entry name" value="PAS"/>
    <property type="match status" value="1"/>
</dbReference>
<keyword evidence="6" id="KW-0418">Kinase</keyword>
<dbReference type="Pfam" id="PF00512">
    <property type="entry name" value="HisKA"/>
    <property type="match status" value="1"/>
</dbReference>
<dbReference type="InterPro" id="IPR035965">
    <property type="entry name" value="PAS-like_dom_sf"/>
</dbReference>
<keyword evidence="5" id="KW-0547">Nucleotide-binding</keyword>
<accession>A0ABQ1G7J3</accession>
<dbReference type="InterPro" id="IPR036890">
    <property type="entry name" value="HATPase_C_sf"/>
</dbReference>
<organism evidence="12 13">
    <name type="scientific">Paenibacillus physcomitrellae</name>
    <dbReference type="NCBI Taxonomy" id="1619311"/>
    <lineage>
        <taxon>Bacteria</taxon>
        <taxon>Bacillati</taxon>
        <taxon>Bacillota</taxon>
        <taxon>Bacilli</taxon>
        <taxon>Bacillales</taxon>
        <taxon>Paenibacillaceae</taxon>
        <taxon>Paenibacillus</taxon>
    </lineage>
</organism>
<dbReference type="InterPro" id="IPR013767">
    <property type="entry name" value="PAS_fold"/>
</dbReference>
<dbReference type="PANTHER" id="PTHR43065:SF10">
    <property type="entry name" value="PEROXIDE STRESS-ACTIVATED HISTIDINE KINASE MAK3"/>
    <property type="match status" value="1"/>
</dbReference>
<dbReference type="InterPro" id="IPR004358">
    <property type="entry name" value="Sig_transdc_His_kin-like_C"/>
</dbReference>
<gene>
    <name evidence="12" type="ORF">GCM10010917_24190</name>
</gene>
<dbReference type="Gene3D" id="3.30.565.10">
    <property type="entry name" value="Histidine kinase-like ATPase, C-terminal domain"/>
    <property type="match status" value="1"/>
</dbReference>
<dbReference type="InterPro" id="IPR000014">
    <property type="entry name" value="PAS"/>
</dbReference>
<dbReference type="InterPro" id="IPR003594">
    <property type="entry name" value="HATPase_dom"/>
</dbReference>
<evidence type="ECO:0000256" key="4">
    <source>
        <dbReference type="ARBA" id="ARBA00022679"/>
    </source>
</evidence>
<keyword evidence="7" id="KW-0067">ATP-binding</keyword>
<dbReference type="SMART" id="SM00388">
    <property type="entry name" value="HisKA"/>
    <property type="match status" value="1"/>
</dbReference>
<dbReference type="CDD" id="cd00082">
    <property type="entry name" value="HisKA"/>
    <property type="match status" value="1"/>
</dbReference>
<evidence type="ECO:0000256" key="1">
    <source>
        <dbReference type="ARBA" id="ARBA00000085"/>
    </source>
</evidence>
<dbReference type="InterPro" id="IPR036097">
    <property type="entry name" value="HisK_dim/P_sf"/>
</dbReference>
<dbReference type="SUPFAM" id="SSF55785">
    <property type="entry name" value="PYP-like sensor domain (PAS domain)"/>
    <property type="match status" value="1"/>
</dbReference>
<evidence type="ECO:0000256" key="5">
    <source>
        <dbReference type="ARBA" id="ARBA00022741"/>
    </source>
</evidence>
<reference evidence="13" key="1">
    <citation type="journal article" date="2019" name="Int. J. Syst. Evol. Microbiol.">
        <title>The Global Catalogue of Microorganisms (GCM) 10K type strain sequencing project: providing services to taxonomists for standard genome sequencing and annotation.</title>
        <authorList>
            <consortium name="The Broad Institute Genomics Platform"/>
            <consortium name="The Broad Institute Genome Sequencing Center for Infectious Disease"/>
            <person name="Wu L."/>
            <person name="Ma J."/>
        </authorList>
    </citation>
    <scope>NUCLEOTIDE SEQUENCE [LARGE SCALE GENOMIC DNA]</scope>
    <source>
        <strain evidence="13">CGMCC 1.15044</strain>
    </source>
</reference>
<feature type="domain" description="PAS" evidence="11">
    <location>
        <begin position="22"/>
        <end position="76"/>
    </location>
</feature>
<keyword evidence="8" id="KW-0902">Two-component regulatory system</keyword>
<keyword evidence="4" id="KW-0808">Transferase</keyword>
<evidence type="ECO:0000259" key="10">
    <source>
        <dbReference type="PROSITE" id="PS50109"/>
    </source>
</evidence>
<dbReference type="EC" id="2.7.13.3" evidence="2"/>
<evidence type="ECO:0000256" key="7">
    <source>
        <dbReference type="ARBA" id="ARBA00022840"/>
    </source>
</evidence>
<evidence type="ECO:0000256" key="9">
    <source>
        <dbReference type="SAM" id="Coils"/>
    </source>
</evidence>
<evidence type="ECO:0000256" key="3">
    <source>
        <dbReference type="ARBA" id="ARBA00022553"/>
    </source>
</evidence>
<dbReference type="EMBL" id="BMHF01000007">
    <property type="protein sequence ID" value="GGA38095.1"/>
    <property type="molecule type" value="Genomic_DNA"/>
</dbReference>
<evidence type="ECO:0000259" key="11">
    <source>
        <dbReference type="PROSITE" id="PS50112"/>
    </source>
</evidence>
<dbReference type="PROSITE" id="PS50109">
    <property type="entry name" value="HIS_KIN"/>
    <property type="match status" value="1"/>
</dbReference>
<dbReference type="SMART" id="SM00091">
    <property type="entry name" value="PAS"/>
    <property type="match status" value="1"/>
</dbReference>
<dbReference type="SUPFAM" id="SSF55874">
    <property type="entry name" value="ATPase domain of HSP90 chaperone/DNA topoisomerase II/histidine kinase"/>
    <property type="match status" value="1"/>
</dbReference>
<dbReference type="RefSeq" id="WP_094095773.1">
    <property type="nucleotide sequence ID" value="NZ_BMHF01000007.1"/>
</dbReference>
<dbReference type="Pfam" id="PF00989">
    <property type="entry name" value="PAS"/>
    <property type="match status" value="1"/>
</dbReference>
<dbReference type="InterPro" id="IPR005467">
    <property type="entry name" value="His_kinase_dom"/>
</dbReference>
<name>A0ABQ1G7J3_9BACL</name>
<keyword evidence="13" id="KW-1185">Reference proteome</keyword>
<comment type="caution">
    <text evidence="12">The sequence shown here is derived from an EMBL/GenBank/DDBJ whole genome shotgun (WGS) entry which is preliminary data.</text>
</comment>
<dbReference type="PROSITE" id="PS50112">
    <property type="entry name" value="PAS"/>
    <property type="match status" value="1"/>
</dbReference>
<evidence type="ECO:0000313" key="13">
    <source>
        <dbReference type="Proteomes" id="UP000609323"/>
    </source>
</evidence>
<evidence type="ECO:0000256" key="8">
    <source>
        <dbReference type="ARBA" id="ARBA00023012"/>
    </source>
</evidence>